<evidence type="ECO:0000313" key="2">
    <source>
        <dbReference type="EMBL" id="TDK58987.1"/>
    </source>
</evidence>
<feature type="transmembrane region" description="Helical" evidence="1">
    <location>
        <begin position="43"/>
        <end position="65"/>
    </location>
</feature>
<feature type="transmembrane region" description="Helical" evidence="1">
    <location>
        <begin position="16"/>
        <end position="37"/>
    </location>
</feature>
<name>A0A4R5VLY8_9BURK</name>
<dbReference type="Proteomes" id="UP000294829">
    <property type="component" value="Unassembled WGS sequence"/>
</dbReference>
<keyword evidence="1" id="KW-0812">Transmembrane</keyword>
<reference evidence="2 3" key="1">
    <citation type="submission" date="2019-03" db="EMBL/GenBank/DDBJ databases">
        <title>Sapientia aquatica gen. nov., sp. nov., isolated from a crater lake.</title>
        <authorList>
            <person name="Felfoldi T."/>
            <person name="Szabo A."/>
            <person name="Toth E."/>
            <person name="Schumann P."/>
            <person name="Keki Z."/>
            <person name="Marialigeti K."/>
            <person name="Mathe I."/>
        </authorList>
    </citation>
    <scope>NUCLEOTIDE SEQUENCE [LARGE SCALE GENOMIC DNA]</scope>
    <source>
        <strain evidence="2 3">SA-152</strain>
    </source>
</reference>
<feature type="transmembrane region" description="Helical" evidence="1">
    <location>
        <begin position="130"/>
        <end position="146"/>
    </location>
</feature>
<dbReference type="EMBL" id="SMYL01000029">
    <property type="protein sequence ID" value="TDK58987.1"/>
    <property type="molecule type" value="Genomic_DNA"/>
</dbReference>
<evidence type="ECO:0000256" key="1">
    <source>
        <dbReference type="SAM" id="Phobius"/>
    </source>
</evidence>
<keyword evidence="1" id="KW-0472">Membrane</keyword>
<keyword evidence="1" id="KW-1133">Transmembrane helix</keyword>
<proteinExistence type="predicted"/>
<comment type="caution">
    <text evidence="2">The sequence shown here is derived from an EMBL/GenBank/DDBJ whole genome shotgun (WGS) entry which is preliminary data.</text>
</comment>
<gene>
    <name evidence="2" type="ORF">E2I14_18995</name>
</gene>
<keyword evidence="3" id="KW-1185">Reference proteome</keyword>
<evidence type="ECO:0000313" key="3">
    <source>
        <dbReference type="Proteomes" id="UP000294829"/>
    </source>
</evidence>
<organism evidence="2 3">
    <name type="scientific">Sapientia aquatica</name>
    <dbReference type="NCBI Taxonomy" id="1549640"/>
    <lineage>
        <taxon>Bacteria</taxon>
        <taxon>Pseudomonadati</taxon>
        <taxon>Pseudomonadota</taxon>
        <taxon>Betaproteobacteria</taxon>
        <taxon>Burkholderiales</taxon>
        <taxon>Oxalobacteraceae</taxon>
        <taxon>Sapientia</taxon>
    </lineage>
</organism>
<dbReference type="RefSeq" id="WP_133331491.1">
    <property type="nucleotide sequence ID" value="NZ_SMYL01000029.1"/>
</dbReference>
<feature type="transmembrane region" description="Helical" evidence="1">
    <location>
        <begin position="105"/>
        <end position="124"/>
    </location>
</feature>
<protein>
    <submittedName>
        <fullName evidence="2">Uncharacterized protein</fullName>
    </submittedName>
</protein>
<accession>A0A4R5VLY8</accession>
<dbReference type="AlphaFoldDB" id="A0A4R5VLY8"/>
<sequence length="154" mass="17883">MHNKPINQAGLKYLKFAVWLSALSLVTGLIALVFGLFKNEEHALYLGICMLPFAGWVGFMCHAVIREPVGVTGWRKYFIPDLFENSFQDDFLYQEQSNSRSKIHAAKRFAIFCFVSCFFLALWHFEKIDLSLSLGFLVILIFDFFVKRKEKQNK</sequence>